<keyword evidence="3" id="KW-0677">Repeat</keyword>
<dbReference type="Proteomes" id="UP000836841">
    <property type="component" value="Chromosome 2"/>
</dbReference>
<evidence type="ECO:0000313" key="11">
    <source>
        <dbReference type="EMBL" id="CAH2046072.1"/>
    </source>
</evidence>
<dbReference type="InterPro" id="IPR036388">
    <property type="entry name" value="WH-like_DNA-bd_sf"/>
</dbReference>
<dbReference type="Pfam" id="PF23598">
    <property type="entry name" value="LRR_14"/>
    <property type="match status" value="1"/>
</dbReference>
<evidence type="ECO:0000256" key="1">
    <source>
        <dbReference type="ARBA" id="ARBA00008894"/>
    </source>
</evidence>
<dbReference type="Pfam" id="PF23559">
    <property type="entry name" value="WHD_DRP"/>
    <property type="match status" value="1"/>
</dbReference>
<evidence type="ECO:0000256" key="3">
    <source>
        <dbReference type="ARBA" id="ARBA00022737"/>
    </source>
</evidence>
<comment type="similarity">
    <text evidence="1">Belongs to the disease resistance NB-LRR family.</text>
</comment>
<dbReference type="PANTHER" id="PTHR33463">
    <property type="entry name" value="NB-ARC DOMAIN-CONTAINING PROTEIN-RELATED"/>
    <property type="match status" value="1"/>
</dbReference>
<dbReference type="InterPro" id="IPR042197">
    <property type="entry name" value="Apaf_helical"/>
</dbReference>
<dbReference type="InterPro" id="IPR058922">
    <property type="entry name" value="WHD_DRP"/>
</dbReference>
<dbReference type="EMBL" id="OU466858">
    <property type="protein sequence ID" value="CAH2046072.1"/>
    <property type="molecule type" value="Genomic_DNA"/>
</dbReference>
<protein>
    <recommendedName>
        <fullName evidence="13">NB-ARC domain-containing protein</fullName>
    </recommendedName>
</protein>
<dbReference type="InterPro" id="IPR050905">
    <property type="entry name" value="Plant_NBS-LRR"/>
</dbReference>
<evidence type="ECO:0000256" key="4">
    <source>
        <dbReference type="ARBA" id="ARBA00022741"/>
    </source>
</evidence>
<dbReference type="AlphaFoldDB" id="A0AAU9RMC2"/>
<keyword evidence="12" id="KW-1185">Reference proteome</keyword>
<feature type="domain" description="Disease resistance protein winged helix" evidence="9">
    <location>
        <begin position="411"/>
        <end position="479"/>
    </location>
</feature>
<dbReference type="FunFam" id="1.10.8.430:FF:000003">
    <property type="entry name" value="Probable disease resistance protein At5g66910"/>
    <property type="match status" value="1"/>
</dbReference>
<name>A0AAU9RMC2_THLAR</name>
<dbReference type="GO" id="GO:0005524">
    <property type="term" value="F:ATP binding"/>
    <property type="evidence" value="ECO:0007669"/>
    <property type="project" value="UniProtKB-KW"/>
</dbReference>
<reference evidence="11 12" key="1">
    <citation type="submission" date="2022-03" db="EMBL/GenBank/DDBJ databases">
        <authorList>
            <person name="Nunn A."/>
            <person name="Chopra R."/>
            <person name="Nunn A."/>
            <person name="Contreras Garrido A."/>
        </authorList>
    </citation>
    <scope>NUCLEOTIDE SEQUENCE [LARGE SCALE GENOMIC DNA]</scope>
</reference>
<sequence>MPDIFSVLTSTAPGIPPVWSFLSGHVDYISNLDDNLDELRSALEDLKARRDDLIRKVVAEEIKGQRRLAEVERWRSKVQTVETNTNLLICEASVVQLRLSTYGYCSFTITIFSAYLCGKKILKMLSEVQKLISAKVSEVMTRQATLLVVVEEPYQQTFGLESKLLSTWSLLMEDGTRMLGLYGMGGVGKTTLLTLICNKFLEVKIDFDVVIWVKVSKDVDIGKIQDEIGERLGLYDENWCKKTQREKKCGIHRVLKNTKPRFVLLLDDLWEEVSLNTIGIPVKGGKYKIVFTTRLNSVCRGMRGVYREVERLADKDALDMLTQISGRGGEMLDLAERIAKKCHGLPLAIEVIGKCLSSRTTEHEWRDVLDTLASSPDVLEGMEEEMFGVLKVSYDYLAKEDAKLCFQYCALFPMGYTIKQDELVEYWIGEGIIDVTRGRDRAKSRGVEIISTLVGAGLLLKDEASKQKVYMHNMIREMALCIVSEIRDGKMYLVKTDAGLSQMPDVPDWTAVTKMSLVNNEIPGIPDDPEFPEQAPLITLFLQNNRLVEIGCKFFAVMSTLVVLDLSSNPDITKLPDEISELVSLRYLKLLGTRIKDLPEGFKKLLKLIHLDLESTSSLRSISLISGLQKLQVLRFYASAVLDGSLLKNLESLKGLQLLTITVREVDVLKAFLGSKRLPKCTQGLYLDGLEVSGVSGKSFAATFGELGSLSKLKMTDCDIKESETEWEENRSLQCLSPPPSPSNQRSQSKIWFENLSAVVIYSCVGLTDLTWLVYAANLQSLSVKISPKMKEVINEEKAGNVEVDPFQKLQVLDLGYLDELESIYWTSLSFPRLEKVSITECPKLRKLPLNSTSVDGVDDLRIEVDEGWLVGVEWESGAEERFRLAIHTASVS</sequence>
<accession>A0AAU9RMC2</accession>
<evidence type="ECO:0008006" key="13">
    <source>
        <dbReference type="Google" id="ProtNLM"/>
    </source>
</evidence>
<keyword evidence="7" id="KW-0175">Coiled coil</keyword>
<keyword evidence="5" id="KW-0611">Plant defense</keyword>
<dbReference type="FunFam" id="3.40.50.300:FF:001091">
    <property type="entry name" value="Probable disease resistance protein At1g61300"/>
    <property type="match status" value="1"/>
</dbReference>
<dbReference type="InterPro" id="IPR032675">
    <property type="entry name" value="LRR_dom_sf"/>
</dbReference>
<evidence type="ECO:0000256" key="7">
    <source>
        <dbReference type="SAM" id="Coils"/>
    </source>
</evidence>
<feature type="domain" description="Disease resistance R13L4/SHOC-2-like LRR" evidence="10">
    <location>
        <begin position="560"/>
        <end position="840"/>
    </location>
</feature>
<dbReference type="PANTHER" id="PTHR33463:SF220">
    <property type="entry name" value="NB-ARC DOMAIN-CONTAINING PROTEIN"/>
    <property type="match status" value="1"/>
</dbReference>
<dbReference type="Gene3D" id="1.10.8.430">
    <property type="entry name" value="Helical domain of apoptotic protease-activating factors"/>
    <property type="match status" value="1"/>
</dbReference>
<dbReference type="Gene3D" id="1.10.10.10">
    <property type="entry name" value="Winged helix-like DNA-binding domain superfamily/Winged helix DNA-binding domain"/>
    <property type="match status" value="1"/>
</dbReference>
<dbReference type="GO" id="GO:0043531">
    <property type="term" value="F:ADP binding"/>
    <property type="evidence" value="ECO:0007669"/>
    <property type="project" value="InterPro"/>
</dbReference>
<feature type="domain" description="NB-ARC" evidence="8">
    <location>
        <begin position="168"/>
        <end position="325"/>
    </location>
</feature>
<evidence type="ECO:0000256" key="2">
    <source>
        <dbReference type="ARBA" id="ARBA00022614"/>
    </source>
</evidence>
<evidence type="ECO:0000259" key="9">
    <source>
        <dbReference type="Pfam" id="PF23559"/>
    </source>
</evidence>
<dbReference type="Pfam" id="PF00931">
    <property type="entry name" value="NB-ARC"/>
    <property type="match status" value="1"/>
</dbReference>
<dbReference type="FunFam" id="1.10.10.10:FF:000322">
    <property type="entry name" value="Probable disease resistance protein At1g63360"/>
    <property type="match status" value="1"/>
</dbReference>
<dbReference type="SUPFAM" id="SSF52540">
    <property type="entry name" value="P-loop containing nucleoside triphosphate hydrolases"/>
    <property type="match status" value="1"/>
</dbReference>
<dbReference type="Gene3D" id="3.80.10.10">
    <property type="entry name" value="Ribonuclease Inhibitor"/>
    <property type="match status" value="1"/>
</dbReference>
<keyword evidence="2" id="KW-0433">Leucine-rich repeat</keyword>
<dbReference type="Gene3D" id="3.40.50.300">
    <property type="entry name" value="P-loop containing nucleotide triphosphate hydrolases"/>
    <property type="match status" value="1"/>
</dbReference>
<feature type="coiled-coil region" evidence="7">
    <location>
        <begin position="29"/>
        <end position="63"/>
    </location>
</feature>
<dbReference type="InterPro" id="IPR055414">
    <property type="entry name" value="LRR_R13L4/SHOC2-like"/>
</dbReference>
<dbReference type="PRINTS" id="PR00364">
    <property type="entry name" value="DISEASERSIST"/>
</dbReference>
<gene>
    <name evidence="11" type="ORF">TAV2_LOCUS5057</name>
</gene>
<dbReference type="SUPFAM" id="SSF52058">
    <property type="entry name" value="L domain-like"/>
    <property type="match status" value="1"/>
</dbReference>
<dbReference type="InterPro" id="IPR027417">
    <property type="entry name" value="P-loop_NTPase"/>
</dbReference>
<proteinExistence type="inferred from homology"/>
<keyword evidence="6" id="KW-0067">ATP-binding</keyword>
<evidence type="ECO:0000256" key="5">
    <source>
        <dbReference type="ARBA" id="ARBA00022821"/>
    </source>
</evidence>
<dbReference type="InterPro" id="IPR002182">
    <property type="entry name" value="NB-ARC"/>
</dbReference>
<keyword evidence="4" id="KW-0547">Nucleotide-binding</keyword>
<evidence type="ECO:0000259" key="10">
    <source>
        <dbReference type="Pfam" id="PF23598"/>
    </source>
</evidence>
<organism evidence="11 12">
    <name type="scientific">Thlaspi arvense</name>
    <name type="common">Field penny-cress</name>
    <dbReference type="NCBI Taxonomy" id="13288"/>
    <lineage>
        <taxon>Eukaryota</taxon>
        <taxon>Viridiplantae</taxon>
        <taxon>Streptophyta</taxon>
        <taxon>Embryophyta</taxon>
        <taxon>Tracheophyta</taxon>
        <taxon>Spermatophyta</taxon>
        <taxon>Magnoliopsida</taxon>
        <taxon>eudicotyledons</taxon>
        <taxon>Gunneridae</taxon>
        <taxon>Pentapetalae</taxon>
        <taxon>rosids</taxon>
        <taxon>malvids</taxon>
        <taxon>Brassicales</taxon>
        <taxon>Brassicaceae</taxon>
        <taxon>Thlaspideae</taxon>
        <taxon>Thlaspi</taxon>
    </lineage>
</organism>
<evidence type="ECO:0000313" key="12">
    <source>
        <dbReference type="Proteomes" id="UP000836841"/>
    </source>
</evidence>
<evidence type="ECO:0000259" key="8">
    <source>
        <dbReference type="Pfam" id="PF00931"/>
    </source>
</evidence>
<evidence type="ECO:0000256" key="6">
    <source>
        <dbReference type="ARBA" id="ARBA00022840"/>
    </source>
</evidence>
<dbReference type="GO" id="GO:0006952">
    <property type="term" value="P:defense response"/>
    <property type="evidence" value="ECO:0007669"/>
    <property type="project" value="UniProtKB-KW"/>
</dbReference>